<protein>
    <submittedName>
        <fullName evidence="2">Uncharacterized protein</fullName>
    </submittedName>
</protein>
<dbReference type="Proteomes" id="UP001159363">
    <property type="component" value="Chromosome 4"/>
</dbReference>
<name>A0ABQ9HJX9_9NEOP</name>
<proteinExistence type="predicted"/>
<dbReference type="EMBL" id="JARBHB010000005">
    <property type="protein sequence ID" value="KAJ8884542.1"/>
    <property type="molecule type" value="Genomic_DNA"/>
</dbReference>
<feature type="region of interest" description="Disordered" evidence="1">
    <location>
        <begin position="68"/>
        <end position="111"/>
    </location>
</feature>
<evidence type="ECO:0000313" key="3">
    <source>
        <dbReference type="Proteomes" id="UP001159363"/>
    </source>
</evidence>
<sequence length="111" mass="12529">MRQISDCQHRRSEECDGRVVCWTECKQLSAQVQSVAYKGDTWSSLKFQFFRSDVGELRLVWISAGLQGEEETGDPRETPPASGIVRHDSHMRIAGSKPAGNRARFPYVEGE</sequence>
<accession>A0ABQ9HJX9</accession>
<evidence type="ECO:0000256" key="1">
    <source>
        <dbReference type="SAM" id="MobiDB-lite"/>
    </source>
</evidence>
<gene>
    <name evidence="2" type="ORF">PR048_016399</name>
</gene>
<organism evidence="2 3">
    <name type="scientific">Dryococelus australis</name>
    <dbReference type="NCBI Taxonomy" id="614101"/>
    <lineage>
        <taxon>Eukaryota</taxon>
        <taxon>Metazoa</taxon>
        <taxon>Ecdysozoa</taxon>
        <taxon>Arthropoda</taxon>
        <taxon>Hexapoda</taxon>
        <taxon>Insecta</taxon>
        <taxon>Pterygota</taxon>
        <taxon>Neoptera</taxon>
        <taxon>Polyneoptera</taxon>
        <taxon>Phasmatodea</taxon>
        <taxon>Verophasmatodea</taxon>
        <taxon>Anareolatae</taxon>
        <taxon>Phasmatidae</taxon>
        <taxon>Eurycanthinae</taxon>
        <taxon>Dryococelus</taxon>
    </lineage>
</organism>
<comment type="caution">
    <text evidence="2">The sequence shown here is derived from an EMBL/GenBank/DDBJ whole genome shotgun (WGS) entry which is preliminary data.</text>
</comment>
<keyword evidence="3" id="KW-1185">Reference proteome</keyword>
<reference evidence="2 3" key="1">
    <citation type="submission" date="2023-02" db="EMBL/GenBank/DDBJ databases">
        <title>LHISI_Scaffold_Assembly.</title>
        <authorList>
            <person name="Stuart O.P."/>
            <person name="Cleave R."/>
            <person name="Magrath M.J.L."/>
            <person name="Mikheyev A.S."/>
        </authorList>
    </citation>
    <scope>NUCLEOTIDE SEQUENCE [LARGE SCALE GENOMIC DNA]</scope>
    <source>
        <strain evidence="2">Daus_M_001</strain>
        <tissue evidence="2">Leg muscle</tissue>
    </source>
</reference>
<evidence type="ECO:0000313" key="2">
    <source>
        <dbReference type="EMBL" id="KAJ8884542.1"/>
    </source>
</evidence>